<feature type="compositionally biased region" description="Polar residues" evidence="1">
    <location>
        <begin position="48"/>
        <end position="60"/>
    </location>
</feature>
<dbReference type="Proteomes" id="UP001419268">
    <property type="component" value="Unassembled WGS sequence"/>
</dbReference>
<keyword evidence="3" id="KW-1185">Reference proteome</keyword>
<feature type="compositionally biased region" description="Polar residues" evidence="1">
    <location>
        <begin position="149"/>
        <end position="169"/>
    </location>
</feature>
<organism evidence="2 3">
    <name type="scientific">Stephania cephalantha</name>
    <dbReference type="NCBI Taxonomy" id="152367"/>
    <lineage>
        <taxon>Eukaryota</taxon>
        <taxon>Viridiplantae</taxon>
        <taxon>Streptophyta</taxon>
        <taxon>Embryophyta</taxon>
        <taxon>Tracheophyta</taxon>
        <taxon>Spermatophyta</taxon>
        <taxon>Magnoliopsida</taxon>
        <taxon>Ranunculales</taxon>
        <taxon>Menispermaceae</taxon>
        <taxon>Menispermoideae</taxon>
        <taxon>Cissampelideae</taxon>
        <taxon>Stephania</taxon>
    </lineage>
</organism>
<dbReference type="EMBL" id="JBBNAG010000011">
    <property type="protein sequence ID" value="KAK9093954.1"/>
    <property type="molecule type" value="Genomic_DNA"/>
</dbReference>
<evidence type="ECO:0000313" key="2">
    <source>
        <dbReference type="EMBL" id="KAK9093954.1"/>
    </source>
</evidence>
<comment type="caution">
    <text evidence="2">The sequence shown here is derived from an EMBL/GenBank/DDBJ whole genome shotgun (WGS) entry which is preliminary data.</text>
</comment>
<accession>A0AAP0ES50</accession>
<dbReference type="AlphaFoldDB" id="A0AAP0ES50"/>
<sequence>MWPFSPSPLQLSLTKSKTLRSPLAALGSRPLELDSPASPRPLELDSPQHCSSAAQLTASRPRSKSKRLTPPHGRLSPPRVSRPRTDARRASVRLRPPLTRSASRSSLTATPPHTAHCHSSSPSVIHLTDHGHLSPVTTTAPHTAHCHSASPSGLSHTSQSLRRGSASHSPDSHLSRLRVRGHSIRRGSASHSPDSHLSRLRGHSATTLRPLPITLLSSRLSIFGLQLCPLISLLSICGWGCGVPLSNFPYLIIWTIEMISLFLKLL</sequence>
<feature type="region of interest" description="Disordered" evidence="1">
    <location>
        <begin position="27"/>
        <end position="177"/>
    </location>
</feature>
<reference evidence="2 3" key="1">
    <citation type="submission" date="2024-01" db="EMBL/GenBank/DDBJ databases">
        <title>Genome assemblies of Stephania.</title>
        <authorList>
            <person name="Yang L."/>
        </authorList>
    </citation>
    <scope>NUCLEOTIDE SEQUENCE [LARGE SCALE GENOMIC DNA]</scope>
    <source>
        <strain evidence="2">JXDWG</strain>
        <tissue evidence="2">Leaf</tissue>
    </source>
</reference>
<evidence type="ECO:0000256" key="1">
    <source>
        <dbReference type="SAM" id="MobiDB-lite"/>
    </source>
</evidence>
<name>A0AAP0ES50_9MAGN</name>
<gene>
    <name evidence="2" type="ORF">Scep_025423</name>
</gene>
<protein>
    <submittedName>
        <fullName evidence="2">Uncharacterized protein</fullName>
    </submittedName>
</protein>
<feature type="compositionally biased region" description="Low complexity" evidence="1">
    <location>
        <begin position="93"/>
        <end position="112"/>
    </location>
</feature>
<evidence type="ECO:0000313" key="3">
    <source>
        <dbReference type="Proteomes" id="UP001419268"/>
    </source>
</evidence>
<proteinExistence type="predicted"/>